<reference evidence="1 2" key="1">
    <citation type="submission" date="2024-09" db="EMBL/GenBank/DDBJ databases">
        <authorList>
            <person name="Sun Q."/>
            <person name="Mori K."/>
        </authorList>
    </citation>
    <scope>NUCLEOTIDE SEQUENCE [LARGE SCALE GENOMIC DNA]</scope>
    <source>
        <strain evidence="1 2">TISTR 2452</strain>
    </source>
</reference>
<accession>A0ABV5KY00</accession>
<evidence type="ECO:0000313" key="1">
    <source>
        <dbReference type="EMBL" id="MFB9328942.1"/>
    </source>
</evidence>
<keyword evidence="2" id="KW-1185">Reference proteome</keyword>
<sequence>MNNPNYGRVVVGLVKAEGRGIVLQGIAWKCHNLWQGCILASIAHAIDTAHNPEFAHEQSWDGCNYNVQNTSGTRGTVTFQSEYMVAAFRNEHSERLRHAKDALDYLIDSPDEVKSLAEQETLQYLLDDVDGQTVPLITTAFWGDGEGIYSQDAMGDMLENGGFLLERQALDADHAINEWQAYYDMSETQTILLRSLFKRKIEAPSEVLVLTREEIQLIGSEDEAGLAESRISFEEIGMKWEGDV</sequence>
<dbReference type="RefSeq" id="WP_377498835.1">
    <property type="nucleotide sequence ID" value="NZ_JBHMDO010000038.1"/>
</dbReference>
<evidence type="ECO:0000313" key="2">
    <source>
        <dbReference type="Proteomes" id="UP001589747"/>
    </source>
</evidence>
<gene>
    <name evidence="1" type="ORF">ACFFSY_23655</name>
</gene>
<name>A0ABV5KY00_9BACL</name>
<organism evidence="1 2">
    <name type="scientific">Paenibacillus aurantiacus</name>
    <dbReference type="NCBI Taxonomy" id="1936118"/>
    <lineage>
        <taxon>Bacteria</taxon>
        <taxon>Bacillati</taxon>
        <taxon>Bacillota</taxon>
        <taxon>Bacilli</taxon>
        <taxon>Bacillales</taxon>
        <taxon>Paenibacillaceae</taxon>
        <taxon>Paenibacillus</taxon>
    </lineage>
</organism>
<protein>
    <submittedName>
        <fullName evidence="1">Uncharacterized protein</fullName>
    </submittedName>
</protein>
<comment type="caution">
    <text evidence="1">The sequence shown here is derived from an EMBL/GenBank/DDBJ whole genome shotgun (WGS) entry which is preliminary data.</text>
</comment>
<proteinExistence type="predicted"/>
<dbReference type="EMBL" id="JBHMDO010000038">
    <property type="protein sequence ID" value="MFB9328942.1"/>
    <property type="molecule type" value="Genomic_DNA"/>
</dbReference>
<dbReference type="Proteomes" id="UP001589747">
    <property type="component" value="Unassembled WGS sequence"/>
</dbReference>